<dbReference type="Gene3D" id="2.20.28.10">
    <property type="match status" value="1"/>
</dbReference>
<evidence type="ECO:0000313" key="10">
    <source>
        <dbReference type="Proteomes" id="UP000521313"/>
    </source>
</evidence>
<dbReference type="RefSeq" id="WP_183375187.1">
    <property type="nucleotide sequence ID" value="NZ_CALVCN010000010.1"/>
</dbReference>
<dbReference type="InterPro" id="IPR009078">
    <property type="entry name" value="Ferritin-like_SF"/>
</dbReference>
<dbReference type="CDD" id="cd00350">
    <property type="entry name" value="rubredoxin_like"/>
    <property type="match status" value="1"/>
</dbReference>
<gene>
    <name evidence="9" type="ORF">H5982_04045</name>
    <name evidence="8" type="ORF">HNQ43_000891</name>
</gene>
<dbReference type="InterPro" id="IPR024934">
    <property type="entry name" value="Rubredoxin-like_dom"/>
</dbReference>
<dbReference type="PROSITE" id="PS50903">
    <property type="entry name" value="RUBREDOXIN_LIKE"/>
    <property type="match status" value="1"/>
</dbReference>
<proteinExistence type="predicted"/>
<name>A0A7W8D078_9FIRM</name>
<dbReference type="InterPro" id="IPR012347">
    <property type="entry name" value="Ferritin-like"/>
</dbReference>
<dbReference type="AlphaFoldDB" id="A0A7W8D078"/>
<feature type="domain" description="Rubredoxin-like" evidence="6">
    <location>
        <begin position="139"/>
        <end position="173"/>
    </location>
</feature>
<evidence type="ECO:0000256" key="1">
    <source>
        <dbReference type="ARBA" id="ARBA00001965"/>
    </source>
</evidence>
<dbReference type="InterPro" id="IPR009040">
    <property type="entry name" value="Ferritin-like_diiron"/>
</dbReference>
<keyword evidence="2" id="KW-0813">Transport</keyword>
<dbReference type="SUPFAM" id="SSF57802">
    <property type="entry name" value="Rubredoxin-like"/>
    <property type="match status" value="1"/>
</dbReference>
<dbReference type="PANTHER" id="PTHR43865">
    <property type="entry name" value="RUBRERYTHRIN-RELATED"/>
    <property type="match status" value="1"/>
</dbReference>
<evidence type="ECO:0000256" key="2">
    <source>
        <dbReference type="ARBA" id="ARBA00022448"/>
    </source>
</evidence>
<dbReference type="Pfam" id="PF21349">
    <property type="entry name" value="RUBY_RBDX"/>
    <property type="match status" value="1"/>
</dbReference>
<dbReference type="InterPro" id="IPR052364">
    <property type="entry name" value="Rubrerythrin"/>
</dbReference>
<feature type="domain" description="Ferritin-like diiron" evidence="7">
    <location>
        <begin position="2"/>
        <end position="132"/>
    </location>
</feature>
<reference evidence="9 11" key="3">
    <citation type="journal article" date="2021" name="Sci. Rep.">
        <title>The distribution of antibiotic resistance genes in chicken gut microbiota commensals.</title>
        <authorList>
            <person name="Juricova H."/>
            <person name="Matiasovicova J."/>
            <person name="Kubasova T."/>
            <person name="Cejkova D."/>
            <person name="Rychlik I."/>
        </authorList>
    </citation>
    <scope>NUCLEOTIDE SEQUENCE [LARGE SCALE GENOMIC DNA]</scope>
    <source>
        <strain evidence="9 11">An423</strain>
    </source>
</reference>
<keyword evidence="5" id="KW-0408">Iron</keyword>
<dbReference type="GO" id="GO:0005506">
    <property type="term" value="F:iron ion binding"/>
    <property type="evidence" value="ECO:0007669"/>
    <property type="project" value="InterPro"/>
</dbReference>
<comment type="caution">
    <text evidence="8">The sequence shown here is derived from an EMBL/GenBank/DDBJ whole genome shotgun (WGS) entry which is preliminary data.</text>
</comment>
<dbReference type="Proteomes" id="UP000521313">
    <property type="component" value="Unassembled WGS sequence"/>
</dbReference>
<dbReference type="GO" id="GO:0016491">
    <property type="term" value="F:oxidoreductase activity"/>
    <property type="evidence" value="ECO:0007669"/>
    <property type="project" value="InterPro"/>
</dbReference>
<dbReference type="EMBL" id="JACHHD010000007">
    <property type="protein sequence ID" value="MBB5184845.1"/>
    <property type="molecule type" value="Genomic_DNA"/>
</dbReference>
<dbReference type="EMBL" id="JACJLU010000003">
    <property type="protein sequence ID" value="MBM6831280.1"/>
    <property type="molecule type" value="Genomic_DNA"/>
</dbReference>
<dbReference type="CDD" id="cd01041">
    <property type="entry name" value="Rubrerythrin"/>
    <property type="match status" value="1"/>
</dbReference>
<evidence type="ECO:0000313" key="8">
    <source>
        <dbReference type="EMBL" id="MBB5184845.1"/>
    </source>
</evidence>
<evidence type="ECO:0000256" key="4">
    <source>
        <dbReference type="ARBA" id="ARBA00022982"/>
    </source>
</evidence>
<comment type="cofactor">
    <cofactor evidence="1">
        <name>Fe(3+)</name>
        <dbReference type="ChEBI" id="CHEBI:29034"/>
    </cofactor>
</comment>
<dbReference type="InterPro" id="IPR003251">
    <property type="entry name" value="Rr_diiron-bd_dom"/>
</dbReference>
<dbReference type="PROSITE" id="PS50905">
    <property type="entry name" value="FERRITIN_LIKE"/>
    <property type="match status" value="1"/>
</dbReference>
<reference evidence="9" key="2">
    <citation type="submission" date="2020-08" db="EMBL/GenBank/DDBJ databases">
        <authorList>
            <person name="Cejkova D."/>
            <person name="Kubasova T."/>
            <person name="Jahodarova E."/>
            <person name="Rychlik I."/>
        </authorList>
    </citation>
    <scope>NUCLEOTIDE SEQUENCE</scope>
    <source>
        <strain evidence="9">An423</strain>
    </source>
</reference>
<dbReference type="Pfam" id="PF02915">
    <property type="entry name" value="Rubrerythrin"/>
    <property type="match status" value="1"/>
</dbReference>
<dbReference type="Proteomes" id="UP000775500">
    <property type="component" value="Unassembled WGS sequence"/>
</dbReference>
<keyword evidence="4" id="KW-0249">Electron transport</keyword>
<keyword evidence="3" id="KW-0479">Metal-binding</keyword>
<accession>A0A7W8D078</accession>
<evidence type="ECO:0000313" key="11">
    <source>
        <dbReference type="Proteomes" id="UP000775500"/>
    </source>
</evidence>
<evidence type="ECO:0000313" key="9">
    <source>
        <dbReference type="EMBL" id="MBM6831280.1"/>
    </source>
</evidence>
<organism evidence="8 10">
    <name type="scientific">Faecalicoccus acidiformans</name>
    <dbReference type="NCBI Taxonomy" id="915173"/>
    <lineage>
        <taxon>Bacteria</taxon>
        <taxon>Bacillati</taxon>
        <taxon>Bacillota</taxon>
        <taxon>Erysipelotrichia</taxon>
        <taxon>Erysipelotrichales</taxon>
        <taxon>Erysipelotrichaceae</taxon>
        <taxon>Faecalicoccus</taxon>
    </lineage>
</organism>
<keyword evidence="11" id="KW-1185">Reference proteome</keyword>
<dbReference type="PANTHER" id="PTHR43865:SF1">
    <property type="entry name" value="RUBRERYTHRIN-RELATED"/>
    <property type="match status" value="1"/>
</dbReference>
<dbReference type="NCBIfam" id="NF045767">
    <property type="entry name" value="RuberyRbr"/>
    <property type="match status" value="1"/>
</dbReference>
<evidence type="ECO:0000256" key="3">
    <source>
        <dbReference type="ARBA" id="ARBA00022723"/>
    </source>
</evidence>
<dbReference type="InterPro" id="IPR048574">
    <property type="entry name" value="RUBY_RBDX"/>
</dbReference>
<dbReference type="Gene3D" id="1.20.1260.10">
    <property type="match status" value="1"/>
</dbReference>
<protein>
    <submittedName>
        <fullName evidence="8 9">Rubrerythrin</fullName>
    </submittedName>
</protein>
<evidence type="ECO:0000259" key="7">
    <source>
        <dbReference type="PROSITE" id="PS50905"/>
    </source>
</evidence>
<evidence type="ECO:0000256" key="5">
    <source>
        <dbReference type="ARBA" id="ARBA00023004"/>
    </source>
</evidence>
<sequence length="177" mass="20026">MELKGSKTEQNLQTAFAGESQARNKYTYFANVARKEGMNQIAEIFEETARNEQEHARLWFEALGGIGNTDANLKAAAEGENYEWTTMYKEFAETAREEGFTKIAFQMDKVAEIEKQHEERYLKLLSNVENGKVFAGEESDTWICGICGFQYTGANAPKACPVCGYPQSVFRKIAKNY</sequence>
<reference evidence="8 10" key="1">
    <citation type="submission" date="2020-08" db="EMBL/GenBank/DDBJ databases">
        <title>Genomic Encyclopedia of Type Strains, Phase IV (KMG-IV): sequencing the most valuable type-strain genomes for metagenomic binning, comparative biology and taxonomic classification.</title>
        <authorList>
            <person name="Goeker M."/>
        </authorList>
    </citation>
    <scope>NUCLEOTIDE SEQUENCE [LARGE SCALE GENOMIC DNA]</scope>
    <source>
        <strain evidence="8 10">DSM 26963</strain>
    </source>
</reference>
<evidence type="ECO:0000259" key="6">
    <source>
        <dbReference type="PROSITE" id="PS50903"/>
    </source>
</evidence>
<dbReference type="SUPFAM" id="SSF47240">
    <property type="entry name" value="Ferritin-like"/>
    <property type="match status" value="1"/>
</dbReference>